<keyword evidence="2" id="KW-1185">Reference proteome</keyword>
<protein>
    <submittedName>
        <fullName evidence="1">Uncharacterized protein</fullName>
    </submittedName>
</protein>
<dbReference type="STRING" id="1123243.SAMN02745190_00694"/>
<proteinExistence type="predicted"/>
<sequence>MKQISLGIPMLGAVAGTLLSLALPSKRGHIICGAVWTGLSVLHAWQYRKKLEQDIKRNGGFFDMTLFPQSKLDFFVRAVDVASYIPGRTRLYTRALVGNEALAKQVKDELSGAAGMKSVLVNTTTGSILLEYDPEVLRTNPDLARMENYIKTHVKKR</sequence>
<organism evidence="1 2">
    <name type="scientific">Schwartzia succinivorans DSM 10502</name>
    <dbReference type="NCBI Taxonomy" id="1123243"/>
    <lineage>
        <taxon>Bacteria</taxon>
        <taxon>Bacillati</taxon>
        <taxon>Bacillota</taxon>
        <taxon>Negativicutes</taxon>
        <taxon>Selenomonadales</taxon>
        <taxon>Selenomonadaceae</taxon>
        <taxon>Schwartzia</taxon>
    </lineage>
</organism>
<dbReference type="Proteomes" id="UP000184404">
    <property type="component" value="Unassembled WGS sequence"/>
</dbReference>
<accession>A0A1M4UKF2</accession>
<name>A0A1M4UKF2_9FIRM</name>
<gene>
    <name evidence="1" type="ORF">SAMN02745190_00694</name>
</gene>
<dbReference type="AlphaFoldDB" id="A0A1M4UKF2"/>
<evidence type="ECO:0000313" key="1">
    <source>
        <dbReference type="EMBL" id="SHE57154.1"/>
    </source>
</evidence>
<reference evidence="1 2" key="1">
    <citation type="submission" date="2016-11" db="EMBL/GenBank/DDBJ databases">
        <authorList>
            <person name="Jaros S."/>
            <person name="Januszkiewicz K."/>
            <person name="Wedrychowicz H."/>
        </authorList>
    </citation>
    <scope>NUCLEOTIDE SEQUENCE [LARGE SCALE GENOMIC DNA]</scope>
    <source>
        <strain evidence="1 2">DSM 10502</strain>
    </source>
</reference>
<evidence type="ECO:0000313" key="2">
    <source>
        <dbReference type="Proteomes" id="UP000184404"/>
    </source>
</evidence>
<dbReference type="Pfam" id="PF19991">
    <property type="entry name" value="HMA_2"/>
    <property type="match status" value="1"/>
</dbReference>
<dbReference type="RefSeq" id="WP_234988231.1">
    <property type="nucleotide sequence ID" value="NZ_FQUG01000003.1"/>
</dbReference>
<dbReference type="EMBL" id="FQUG01000003">
    <property type="protein sequence ID" value="SHE57154.1"/>
    <property type="molecule type" value="Genomic_DNA"/>
</dbReference>